<dbReference type="EMBL" id="JANJYJ010000010">
    <property type="protein sequence ID" value="KAK3184318.1"/>
    <property type="molecule type" value="Genomic_DNA"/>
</dbReference>
<name>A0AAD9ZM83_9ROSI</name>
<evidence type="ECO:0000313" key="2">
    <source>
        <dbReference type="Proteomes" id="UP001281410"/>
    </source>
</evidence>
<protein>
    <submittedName>
        <fullName evidence="1">Uncharacterized protein</fullName>
    </submittedName>
</protein>
<organism evidence="1 2">
    <name type="scientific">Dipteronia sinensis</name>
    <dbReference type="NCBI Taxonomy" id="43782"/>
    <lineage>
        <taxon>Eukaryota</taxon>
        <taxon>Viridiplantae</taxon>
        <taxon>Streptophyta</taxon>
        <taxon>Embryophyta</taxon>
        <taxon>Tracheophyta</taxon>
        <taxon>Spermatophyta</taxon>
        <taxon>Magnoliopsida</taxon>
        <taxon>eudicotyledons</taxon>
        <taxon>Gunneridae</taxon>
        <taxon>Pentapetalae</taxon>
        <taxon>rosids</taxon>
        <taxon>malvids</taxon>
        <taxon>Sapindales</taxon>
        <taxon>Sapindaceae</taxon>
        <taxon>Hippocastanoideae</taxon>
        <taxon>Acereae</taxon>
        <taxon>Dipteronia</taxon>
    </lineage>
</organism>
<accession>A0AAD9ZM83</accession>
<keyword evidence="2" id="KW-1185">Reference proteome</keyword>
<sequence>MMMDAIEGWKICKIKGSSRKTLRSKIKETKARLRNWITSNKKKDVFINKLEVNLAEIDSKAKIKGWYDNLRLAHLSLLSELWKSLRVEEQSWRQKSRVKRRKEGDKNSNFFHLIANDRRRRNFIDGISFNGVVLSDPSQVREEVLHFFKKHFENVPWVHPKINDLSLKRLSTGEKKGLEAEFNEEKVWEALNGCDGNKSTGPDGLILNFIKAN</sequence>
<comment type="caution">
    <text evidence="1">The sequence shown here is derived from an EMBL/GenBank/DDBJ whole genome shotgun (WGS) entry which is preliminary data.</text>
</comment>
<dbReference type="AlphaFoldDB" id="A0AAD9ZM83"/>
<proteinExistence type="predicted"/>
<evidence type="ECO:0000313" key="1">
    <source>
        <dbReference type="EMBL" id="KAK3184318.1"/>
    </source>
</evidence>
<dbReference type="Proteomes" id="UP001281410">
    <property type="component" value="Unassembled WGS sequence"/>
</dbReference>
<reference evidence="1" key="1">
    <citation type="journal article" date="2023" name="Plant J.">
        <title>Genome sequences and population genomics provide insights into the demographic history, inbreeding, and mutation load of two 'living fossil' tree species of Dipteronia.</title>
        <authorList>
            <person name="Feng Y."/>
            <person name="Comes H.P."/>
            <person name="Chen J."/>
            <person name="Zhu S."/>
            <person name="Lu R."/>
            <person name="Zhang X."/>
            <person name="Li P."/>
            <person name="Qiu J."/>
            <person name="Olsen K.M."/>
            <person name="Qiu Y."/>
        </authorList>
    </citation>
    <scope>NUCLEOTIDE SEQUENCE</scope>
    <source>
        <strain evidence="1">NBL</strain>
    </source>
</reference>
<gene>
    <name evidence="1" type="ORF">Dsin_031604</name>
</gene>